<feature type="transmembrane region" description="Helical" evidence="6">
    <location>
        <begin position="328"/>
        <end position="352"/>
    </location>
</feature>
<dbReference type="STRING" id="33528.ENSGAFP00000017845"/>
<sequence length="420" mass="46361">YSNYKLRSVCLSKAPLSEQLSALNANATGLRQSPALSGQVTNDLLEAAQQPTANQSRKQRPALSTPSNRMQPFMERESPEGRRTRDGLITQRVRKQNFESGLQKEVRAAVRRWDKEQKGKSRRDVALHSCCCCRKAAMTDVKGDESLDSRLLSGFCLLSARCSQQLPSKERRHTFDIDAKPGDLIEILGGVYHHWAVYIGGNEVVHLIPSTHRGGDLLQLLSFLESSDATVRRQRIWEVVGSNSFQVNNLLDDEYQPLDPSTIVSNAVKMLGQERPYNVATYNSEHFVTELRYGKPESRQVSKPLRTLLNNALISALEQAGSKTVQSAAVIGGVAAAGVAVAVVGAALFSAFRKNKDKKSQTEERWRQVQSSSSRHKDRIDCRLCTCSSSGGDGTGSSWASDNSPPPHCKLFNDSLSLFN</sequence>
<dbReference type="GO" id="GO:0004623">
    <property type="term" value="F:phospholipase A2 activity"/>
    <property type="evidence" value="ECO:0007669"/>
    <property type="project" value="TreeGrafter"/>
</dbReference>
<evidence type="ECO:0000256" key="2">
    <source>
        <dbReference type="ARBA" id="ARBA00022679"/>
    </source>
</evidence>
<keyword evidence="4" id="KW-0443">Lipid metabolism</keyword>
<feature type="compositionally biased region" description="Polar residues" evidence="5">
    <location>
        <begin position="49"/>
        <end position="70"/>
    </location>
</feature>
<dbReference type="PANTHER" id="PTHR13943">
    <property type="entry name" value="HRAS-LIKE SUPPRESSOR - RELATED"/>
    <property type="match status" value="1"/>
</dbReference>
<dbReference type="Gene3D" id="3.90.1720.10">
    <property type="entry name" value="endopeptidase domain like (from Nostoc punctiforme)"/>
    <property type="match status" value="1"/>
</dbReference>
<feature type="domain" description="LRAT" evidence="7">
    <location>
        <begin position="184"/>
        <end position="300"/>
    </location>
</feature>
<proteinExistence type="inferred from homology"/>
<dbReference type="PROSITE" id="PS51934">
    <property type="entry name" value="LRAT"/>
    <property type="match status" value="1"/>
</dbReference>
<comment type="caution">
    <text evidence="8">The sequence shown here is derived from an EMBL/GenBank/DDBJ whole genome shotgun (WGS) entry which is preliminary data.</text>
</comment>
<dbReference type="GO" id="GO:0070292">
    <property type="term" value="P:N-acylphosphatidylethanolamine metabolic process"/>
    <property type="evidence" value="ECO:0007669"/>
    <property type="project" value="TreeGrafter"/>
</dbReference>
<feature type="compositionally biased region" description="Basic and acidic residues" evidence="5">
    <location>
        <begin position="74"/>
        <end position="86"/>
    </location>
</feature>
<dbReference type="Pfam" id="PF04970">
    <property type="entry name" value="LRAT"/>
    <property type="match status" value="1"/>
</dbReference>
<dbReference type="GO" id="GO:0005737">
    <property type="term" value="C:cytoplasm"/>
    <property type="evidence" value="ECO:0007669"/>
    <property type="project" value="TreeGrafter"/>
</dbReference>
<evidence type="ECO:0000256" key="6">
    <source>
        <dbReference type="SAM" id="Phobius"/>
    </source>
</evidence>
<accession>A0A315WCC4</accession>
<dbReference type="Proteomes" id="UP000250572">
    <property type="component" value="Unassembled WGS sequence"/>
</dbReference>
<dbReference type="GO" id="GO:0016410">
    <property type="term" value="F:N-acyltransferase activity"/>
    <property type="evidence" value="ECO:0007669"/>
    <property type="project" value="TreeGrafter"/>
</dbReference>
<dbReference type="InterPro" id="IPR007053">
    <property type="entry name" value="LRAT_dom"/>
</dbReference>
<keyword evidence="9" id="KW-1185">Reference proteome</keyword>
<keyword evidence="6" id="KW-1133">Transmembrane helix</keyword>
<evidence type="ECO:0000256" key="5">
    <source>
        <dbReference type="SAM" id="MobiDB-lite"/>
    </source>
</evidence>
<evidence type="ECO:0000313" key="9">
    <source>
        <dbReference type="Proteomes" id="UP000250572"/>
    </source>
</evidence>
<comment type="similarity">
    <text evidence="1">Belongs to the H-rev107 family.</text>
</comment>
<evidence type="ECO:0000256" key="3">
    <source>
        <dbReference type="ARBA" id="ARBA00022801"/>
    </source>
</evidence>
<evidence type="ECO:0000313" key="8">
    <source>
        <dbReference type="EMBL" id="PWA29533.1"/>
    </source>
</evidence>
<feature type="non-terminal residue" evidence="8">
    <location>
        <position position="1"/>
    </location>
</feature>
<keyword evidence="6" id="KW-0812">Transmembrane</keyword>
<name>A0A315WCC4_GAMAF</name>
<protein>
    <recommendedName>
        <fullName evidence="7">LRAT domain-containing protein</fullName>
    </recommendedName>
</protein>
<keyword evidence="2" id="KW-0808">Transferase</keyword>
<gene>
    <name evidence="8" type="ORF">CCH79_00007804</name>
</gene>
<dbReference type="PANTHER" id="PTHR13943:SF31">
    <property type="entry name" value="PHOSPHOLIPASE A AND ACYLTRANSFERASE 3"/>
    <property type="match status" value="1"/>
</dbReference>
<feature type="non-terminal residue" evidence="8">
    <location>
        <position position="420"/>
    </location>
</feature>
<dbReference type="AlphaFoldDB" id="A0A315WCC4"/>
<dbReference type="InterPro" id="IPR051496">
    <property type="entry name" value="H-rev107_PLA/AT"/>
</dbReference>
<evidence type="ECO:0000256" key="1">
    <source>
        <dbReference type="ARBA" id="ARBA00007824"/>
    </source>
</evidence>
<dbReference type="GO" id="GO:0008970">
    <property type="term" value="F:phospholipase A1 activity"/>
    <property type="evidence" value="ECO:0007669"/>
    <property type="project" value="TreeGrafter"/>
</dbReference>
<keyword evidence="6" id="KW-0472">Membrane</keyword>
<evidence type="ECO:0000259" key="7">
    <source>
        <dbReference type="PROSITE" id="PS51934"/>
    </source>
</evidence>
<organism evidence="8 9">
    <name type="scientific">Gambusia affinis</name>
    <name type="common">Western mosquitofish</name>
    <name type="synonym">Heterandria affinis</name>
    <dbReference type="NCBI Taxonomy" id="33528"/>
    <lineage>
        <taxon>Eukaryota</taxon>
        <taxon>Metazoa</taxon>
        <taxon>Chordata</taxon>
        <taxon>Craniata</taxon>
        <taxon>Vertebrata</taxon>
        <taxon>Euteleostomi</taxon>
        <taxon>Actinopterygii</taxon>
        <taxon>Neopterygii</taxon>
        <taxon>Teleostei</taxon>
        <taxon>Neoteleostei</taxon>
        <taxon>Acanthomorphata</taxon>
        <taxon>Ovalentaria</taxon>
        <taxon>Atherinomorphae</taxon>
        <taxon>Cyprinodontiformes</taxon>
        <taxon>Poeciliidae</taxon>
        <taxon>Poeciliinae</taxon>
        <taxon>Gambusia</taxon>
    </lineage>
</organism>
<dbReference type="EMBL" id="NHOQ01000541">
    <property type="protein sequence ID" value="PWA29533.1"/>
    <property type="molecule type" value="Genomic_DNA"/>
</dbReference>
<reference evidence="8 9" key="1">
    <citation type="journal article" date="2018" name="G3 (Bethesda)">
        <title>A High-Quality Reference Genome for the Invasive Mosquitofish Gambusia affinis Using a Chicago Library.</title>
        <authorList>
            <person name="Hoffberg S.L."/>
            <person name="Troendle N.J."/>
            <person name="Glenn T.C."/>
            <person name="Mahmud O."/>
            <person name="Louha S."/>
            <person name="Chalopin D."/>
            <person name="Bennetzen J.L."/>
            <person name="Mauricio R."/>
        </authorList>
    </citation>
    <scope>NUCLEOTIDE SEQUENCE [LARGE SCALE GENOMIC DNA]</scope>
    <source>
        <strain evidence="8">NE01/NJP1002.9</strain>
        <tissue evidence="8">Muscle</tissue>
    </source>
</reference>
<evidence type="ECO:0000256" key="4">
    <source>
        <dbReference type="ARBA" id="ARBA00023098"/>
    </source>
</evidence>
<keyword evidence="3" id="KW-0378">Hydrolase</keyword>
<feature type="region of interest" description="Disordered" evidence="5">
    <location>
        <begin position="48"/>
        <end position="94"/>
    </location>
</feature>